<feature type="transmembrane region" description="Helical" evidence="6">
    <location>
        <begin position="246"/>
        <end position="268"/>
    </location>
</feature>
<evidence type="ECO:0000256" key="4">
    <source>
        <dbReference type="ARBA" id="ARBA00022989"/>
    </source>
</evidence>
<keyword evidence="3 6" id="KW-0812">Transmembrane</keyword>
<comment type="caution">
    <text evidence="9">The sequence shown here is derived from an EMBL/GenBank/DDBJ whole genome shotgun (WGS) entry which is preliminary data.</text>
</comment>
<reference evidence="9 10" key="1">
    <citation type="submission" date="2020-02" db="EMBL/GenBank/DDBJ databases">
        <title>Genome sequence of strain AETb3-4.</title>
        <authorList>
            <person name="Gao J."/>
            <person name="Zhang X."/>
        </authorList>
    </citation>
    <scope>NUCLEOTIDE SEQUENCE [LARGE SCALE GENOMIC DNA]</scope>
    <source>
        <strain evidence="9 10">AETb3-4</strain>
    </source>
</reference>
<feature type="transmembrane region" description="Helical" evidence="6">
    <location>
        <begin position="99"/>
        <end position="119"/>
    </location>
</feature>
<dbReference type="PANTHER" id="PTHR43032:SF2">
    <property type="entry name" value="BLL0505 PROTEIN"/>
    <property type="match status" value="1"/>
</dbReference>
<dbReference type="GO" id="GO:0022904">
    <property type="term" value="P:respiratory electron transport chain"/>
    <property type="evidence" value="ECO:0007669"/>
    <property type="project" value="InterPro"/>
</dbReference>
<evidence type="ECO:0000313" key="10">
    <source>
        <dbReference type="Proteomes" id="UP000543556"/>
    </source>
</evidence>
<keyword evidence="10" id="KW-1185">Reference proteome</keyword>
<keyword evidence="2" id="KW-1003">Cell membrane</keyword>
<dbReference type="RefSeq" id="WP_176634409.1">
    <property type="nucleotide sequence ID" value="NZ_JAAMFM010000007.1"/>
</dbReference>
<dbReference type="Proteomes" id="UP000543556">
    <property type="component" value="Unassembled WGS sequence"/>
</dbReference>
<feature type="transmembrane region" description="Helical" evidence="6">
    <location>
        <begin position="6"/>
        <end position="24"/>
    </location>
</feature>
<evidence type="ECO:0000313" key="9">
    <source>
        <dbReference type="EMBL" id="NVM94679.1"/>
    </source>
</evidence>
<feature type="domain" description="Oxidoreductase molybdopterin-binding" evidence="7">
    <location>
        <begin position="330"/>
        <end position="472"/>
    </location>
</feature>
<dbReference type="PANTHER" id="PTHR43032">
    <property type="entry name" value="PROTEIN-METHIONINE-SULFOXIDE REDUCTASE"/>
    <property type="match status" value="1"/>
</dbReference>
<protein>
    <submittedName>
        <fullName evidence="9">Molybdopterin-dependent oxidoreductase</fullName>
    </submittedName>
</protein>
<feature type="domain" description="Cytochrome b561 bacterial/Ni-hydrogenase" evidence="8">
    <location>
        <begin position="5"/>
        <end position="227"/>
    </location>
</feature>
<dbReference type="InterPro" id="IPR000572">
    <property type="entry name" value="OxRdtase_Mopterin-bd_dom"/>
</dbReference>
<dbReference type="AlphaFoldDB" id="A0A7Y7IFS3"/>
<feature type="transmembrane region" description="Helical" evidence="6">
    <location>
        <begin position="158"/>
        <end position="183"/>
    </location>
</feature>
<evidence type="ECO:0000256" key="3">
    <source>
        <dbReference type="ARBA" id="ARBA00022692"/>
    </source>
</evidence>
<dbReference type="Pfam" id="PF00174">
    <property type="entry name" value="Oxidored_molyb"/>
    <property type="match status" value="1"/>
</dbReference>
<name>A0A7Y7IFS3_9MICC</name>
<proteinExistence type="predicted"/>
<evidence type="ECO:0000259" key="7">
    <source>
        <dbReference type="Pfam" id="PF00174"/>
    </source>
</evidence>
<organism evidence="9 10">
    <name type="scientific">Arthrobacter wenxiniae</name>
    <dbReference type="NCBI Taxonomy" id="2713570"/>
    <lineage>
        <taxon>Bacteria</taxon>
        <taxon>Bacillati</taxon>
        <taxon>Actinomycetota</taxon>
        <taxon>Actinomycetes</taxon>
        <taxon>Micrococcales</taxon>
        <taxon>Micrococcaceae</taxon>
        <taxon>Arthrobacter</taxon>
    </lineage>
</organism>
<dbReference type="Gene3D" id="3.90.420.10">
    <property type="entry name" value="Oxidoreductase, molybdopterin-binding domain"/>
    <property type="match status" value="1"/>
</dbReference>
<evidence type="ECO:0000259" key="8">
    <source>
        <dbReference type="Pfam" id="PF01292"/>
    </source>
</evidence>
<evidence type="ECO:0000256" key="6">
    <source>
        <dbReference type="SAM" id="Phobius"/>
    </source>
</evidence>
<keyword evidence="5 6" id="KW-0472">Membrane</keyword>
<evidence type="ECO:0000256" key="2">
    <source>
        <dbReference type="ARBA" id="ARBA00022475"/>
    </source>
</evidence>
<gene>
    <name evidence="9" type="ORF">G6034_07095</name>
</gene>
<evidence type="ECO:0000256" key="1">
    <source>
        <dbReference type="ARBA" id="ARBA00004651"/>
    </source>
</evidence>
<sequence length="496" mass="56014">MPEFFPWWVVVTHFLNLFFLLLLARSGLEVLSAFPKLYWHDDCPPGREWLRLSKKMYGADARKPWTSLDEEEAWSPVVALPGKRNLGLGRHWHFMSVQFWILTGVVYLVLVFATGYWHYLVPTHWSIIPDSINSIGTYLHFRIPAKISGEPFEPAQKLAYFAVIFVLAPLQVLTGAAMSPSVLARFPWYGKIFHGKQGARSLHFLGLVAFGAFTILHVFMVLVHNVPREAAGIVLADQNANGAEVIIIGCAGLFLILIVHIVITWFSLRYRRRTQRLLGVVVNPFERIISKSFTSRERFRRRNISPYFRVNGYPPPGPDYERLAASGFSGYRLSIGGLVEHPMSLSLGELRRLGGQSQITKHNCIQGWTAVAEWGGVPLERIIALVGPQERARHIVFYALDDKGLTEGEGRYGFFYGTIPLHLARNPQSILALEMNGAPLPVEHGAPVRVRLETQLGFKMVKWVCAIEFVEDYKDIGMGQGGWREDQQFYANAAGI</sequence>
<comment type="subcellular location">
    <subcellularLocation>
        <location evidence="1">Cell membrane</location>
        <topology evidence="1">Multi-pass membrane protein</topology>
    </subcellularLocation>
</comment>
<dbReference type="SUPFAM" id="SSF81342">
    <property type="entry name" value="Transmembrane di-heme cytochromes"/>
    <property type="match status" value="1"/>
</dbReference>
<dbReference type="InterPro" id="IPR011577">
    <property type="entry name" value="Cyt_b561_bac/Ni-Hgenase"/>
</dbReference>
<dbReference type="Pfam" id="PF01292">
    <property type="entry name" value="Ni_hydr_CYTB"/>
    <property type="match status" value="1"/>
</dbReference>
<dbReference type="Gene3D" id="1.20.950.20">
    <property type="entry name" value="Transmembrane di-heme cytochromes, Chain C"/>
    <property type="match status" value="1"/>
</dbReference>
<evidence type="ECO:0000256" key="5">
    <source>
        <dbReference type="ARBA" id="ARBA00023136"/>
    </source>
</evidence>
<accession>A0A7Y7IFS3</accession>
<dbReference type="GO" id="GO:0009055">
    <property type="term" value="F:electron transfer activity"/>
    <property type="evidence" value="ECO:0007669"/>
    <property type="project" value="InterPro"/>
</dbReference>
<dbReference type="InterPro" id="IPR016174">
    <property type="entry name" value="Di-haem_cyt_TM"/>
</dbReference>
<dbReference type="EMBL" id="JAAMFM010000007">
    <property type="protein sequence ID" value="NVM94679.1"/>
    <property type="molecule type" value="Genomic_DNA"/>
</dbReference>
<feature type="transmembrane region" description="Helical" evidence="6">
    <location>
        <begin position="204"/>
        <end position="226"/>
    </location>
</feature>
<keyword evidence="4 6" id="KW-1133">Transmembrane helix</keyword>
<dbReference type="SUPFAM" id="SSF56524">
    <property type="entry name" value="Oxidoreductase molybdopterin-binding domain"/>
    <property type="match status" value="1"/>
</dbReference>
<dbReference type="InterPro" id="IPR036374">
    <property type="entry name" value="OxRdtase_Mopterin-bd_sf"/>
</dbReference>
<dbReference type="GO" id="GO:0005886">
    <property type="term" value="C:plasma membrane"/>
    <property type="evidence" value="ECO:0007669"/>
    <property type="project" value="UniProtKB-SubCell"/>
</dbReference>